<evidence type="ECO:0000256" key="1">
    <source>
        <dbReference type="SAM" id="SignalP"/>
    </source>
</evidence>
<name>A0A1H2SYP2_9PSEU</name>
<dbReference type="STRING" id="589385.SAMN05421504_101378"/>
<reference evidence="2 3" key="1">
    <citation type="submission" date="2016-10" db="EMBL/GenBank/DDBJ databases">
        <authorList>
            <person name="de Groot N.N."/>
        </authorList>
    </citation>
    <scope>NUCLEOTIDE SEQUENCE [LARGE SCALE GENOMIC DNA]</scope>
    <source>
        <strain evidence="2 3">CPCC 202699</strain>
    </source>
</reference>
<dbReference type="PROSITE" id="PS51257">
    <property type="entry name" value="PROKAR_LIPOPROTEIN"/>
    <property type="match status" value="1"/>
</dbReference>
<dbReference type="AlphaFoldDB" id="A0A1H2SYP2"/>
<protein>
    <recommendedName>
        <fullName evidence="4">Lipoprotein</fullName>
    </recommendedName>
</protein>
<dbReference type="OrthoDB" id="3823490at2"/>
<evidence type="ECO:0000313" key="3">
    <source>
        <dbReference type="Proteomes" id="UP000199515"/>
    </source>
</evidence>
<feature type="signal peptide" evidence="1">
    <location>
        <begin position="1"/>
        <end position="21"/>
    </location>
</feature>
<proteinExistence type="predicted"/>
<dbReference type="RefSeq" id="WP_091285748.1">
    <property type="nucleotide sequence ID" value="NZ_FNON01000001.1"/>
</dbReference>
<organism evidence="2 3">
    <name type="scientific">Amycolatopsis xylanica</name>
    <dbReference type="NCBI Taxonomy" id="589385"/>
    <lineage>
        <taxon>Bacteria</taxon>
        <taxon>Bacillati</taxon>
        <taxon>Actinomycetota</taxon>
        <taxon>Actinomycetes</taxon>
        <taxon>Pseudonocardiales</taxon>
        <taxon>Pseudonocardiaceae</taxon>
        <taxon>Amycolatopsis</taxon>
    </lineage>
</organism>
<sequence>MRTSKLAALLAAAGIALTACAAGEAAPATGDEPATLEPSGVEGISRVTLKAEAAERIGLQTGAIAEEAVSGVQRKVMPYSALLYDAKGETYAYGNPSELVFVRVKVTVDTIAGDKVVLTDGPAAGTKVVTVGAPELFGAEFEVGE</sequence>
<keyword evidence="1" id="KW-0732">Signal</keyword>
<keyword evidence="3" id="KW-1185">Reference proteome</keyword>
<dbReference type="EMBL" id="FNON01000001">
    <property type="protein sequence ID" value="SDW36124.1"/>
    <property type="molecule type" value="Genomic_DNA"/>
</dbReference>
<feature type="chain" id="PRO_5011530013" description="Lipoprotein" evidence="1">
    <location>
        <begin position="22"/>
        <end position="145"/>
    </location>
</feature>
<evidence type="ECO:0008006" key="4">
    <source>
        <dbReference type="Google" id="ProtNLM"/>
    </source>
</evidence>
<gene>
    <name evidence="2" type="ORF">SAMN05421504_101378</name>
</gene>
<dbReference type="Proteomes" id="UP000199515">
    <property type="component" value="Unassembled WGS sequence"/>
</dbReference>
<accession>A0A1H2SYP2</accession>
<evidence type="ECO:0000313" key="2">
    <source>
        <dbReference type="EMBL" id="SDW36124.1"/>
    </source>
</evidence>